<dbReference type="Proteomes" id="UP000886653">
    <property type="component" value="Unassembled WGS sequence"/>
</dbReference>
<sequence>MPAPPPTTPTPQRNHPFQVDQETDLLDALDTAGDLMDAWLEATKHMSIDGNVVLAPVVVKLVTALLHKVTTALKDL</sequence>
<evidence type="ECO:0000313" key="1">
    <source>
        <dbReference type="EMBL" id="KAG0141050.1"/>
    </source>
</evidence>
<organism evidence="1 2">
    <name type="scientific">Cronartium quercuum f. sp. fusiforme G11</name>
    <dbReference type="NCBI Taxonomy" id="708437"/>
    <lineage>
        <taxon>Eukaryota</taxon>
        <taxon>Fungi</taxon>
        <taxon>Dikarya</taxon>
        <taxon>Basidiomycota</taxon>
        <taxon>Pucciniomycotina</taxon>
        <taxon>Pucciniomycetes</taxon>
        <taxon>Pucciniales</taxon>
        <taxon>Coleosporiaceae</taxon>
        <taxon>Cronartium</taxon>
    </lineage>
</organism>
<protein>
    <submittedName>
        <fullName evidence="1">Uncharacterized protein</fullName>
    </submittedName>
</protein>
<name>A0A9P6NC16_9BASI</name>
<dbReference type="AlphaFoldDB" id="A0A9P6NC16"/>
<proteinExistence type="predicted"/>
<accession>A0A9P6NC16</accession>
<dbReference type="EMBL" id="MU167405">
    <property type="protein sequence ID" value="KAG0141050.1"/>
    <property type="molecule type" value="Genomic_DNA"/>
</dbReference>
<evidence type="ECO:0000313" key="2">
    <source>
        <dbReference type="Proteomes" id="UP000886653"/>
    </source>
</evidence>
<gene>
    <name evidence="1" type="ORF">CROQUDRAFT_99284</name>
</gene>
<comment type="caution">
    <text evidence="1">The sequence shown here is derived from an EMBL/GenBank/DDBJ whole genome shotgun (WGS) entry which is preliminary data.</text>
</comment>
<reference evidence="1" key="1">
    <citation type="submission" date="2013-11" db="EMBL/GenBank/DDBJ databases">
        <title>Genome sequence of the fusiform rust pathogen reveals effectors for host alternation and coevolution with pine.</title>
        <authorList>
            <consortium name="DOE Joint Genome Institute"/>
            <person name="Smith K."/>
            <person name="Pendleton A."/>
            <person name="Kubisiak T."/>
            <person name="Anderson C."/>
            <person name="Salamov A."/>
            <person name="Aerts A."/>
            <person name="Riley R."/>
            <person name="Clum A."/>
            <person name="Lindquist E."/>
            <person name="Ence D."/>
            <person name="Campbell M."/>
            <person name="Kronenberg Z."/>
            <person name="Feau N."/>
            <person name="Dhillon B."/>
            <person name="Hamelin R."/>
            <person name="Burleigh J."/>
            <person name="Smith J."/>
            <person name="Yandell M."/>
            <person name="Nelson C."/>
            <person name="Grigoriev I."/>
            <person name="Davis J."/>
        </authorList>
    </citation>
    <scope>NUCLEOTIDE SEQUENCE</scope>
    <source>
        <strain evidence="1">G11</strain>
    </source>
</reference>
<keyword evidence="2" id="KW-1185">Reference proteome</keyword>